<sequence length="138" mass="15200">MKKELDFLCQAELDANKKLYDKGQESISLLNKVVPLCAELVGCKEEAKATKAKMTKLEERVVEREVLLGKVEAELAAQSEAFDKAKADLINDVADAYAAGFEDTLAQVVCKHPEMDTSPFAASHRIVDGQIVPRRPPQ</sequence>
<protein>
    <submittedName>
        <fullName evidence="1">Carbamoyl-phosphate synthase large subunit</fullName>
    </submittedName>
</protein>
<evidence type="ECO:0000313" key="1">
    <source>
        <dbReference type="EMBL" id="AFN88194.1"/>
    </source>
</evidence>
<reference evidence="1" key="1">
    <citation type="journal article" date="2012" name="Theor. Appl. Genet.">
        <title>Development of candidate gene markers associated to common bacterial blight resistance in common bean.</title>
        <authorList>
            <person name="Shi C."/>
            <person name="Yu K."/>
            <person name="Xie W."/>
            <person name="Perry G."/>
            <person name="Navabi A."/>
            <person name="Peter Pauls K."/>
            <person name="Miklas P.N."/>
            <person name="Fourie D."/>
        </authorList>
    </citation>
    <scope>NUCLEOTIDE SEQUENCE</scope>
</reference>
<organism evidence="1">
    <name type="scientific">Phaseolus vulgaris</name>
    <name type="common">Kidney bean</name>
    <name type="synonym">French bean</name>
    <dbReference type="NCBI Taxonomy" id="3885"/>
    <lineage>
        <taxon>Eukaryota</taxon>
        <taxon>Viridiplantae</taxon>
        <taxon>Streptophyta</taxon>
        <taxon>Embryophyta</taxon>
        <taxon>Tracheophyta</taxon>
        <taxon>Spermatophyta</taxon>
        <taxon>Magnoliopsida</taxon>
        <taxon>eudicotyledons</taxon>
        <taxon>Gunneridae</taxon>
        <taxon>Pentapetalae</taxon>
        <taxon>rosids</taxon>
        <taxon>fabids</taxon>
        <taxon>Fabales</taxon>
        <taxon>Fabaceae</taxon>
        <taxon>Papilionoideae</taxon>
        <taxon>50 kb inversion clade</taxon>
        <taxon>NPAAA clade</taxon>
        <taxon>indigoferoid/millettioid clade</taxon>
        <taxon>Phaseoleae</taxon>
        <taxon>Phaseolus</taxon>
    </lineage>
</organism>
<dbReference type="EMBL" id="JX000234">
    <property type="protein sequence ID" value="AFN88194.1"/>
    <property type="molecule type" value="Genomic_DNA"/>
</dbReference>
<name>I7APK7_PHAVU</name>
<proteinExistence type="predicted"/>
<accession>I7APK7</accession>
<dbReference type="AlphaFoldDB" id="I7APK7"/>